<dbReference type="AlphaFoldDB" id="C0ZYR5"/>
<feature type="region of interest" description="Disordered" evidence="1">
    <location>
        <begin position="43"/>
        <end position="109"/>
    </location>
</feature>
<accession>C0ZYR5</accession>
<dbReference type="HOGENOM" id="CLU_2181876_0_0_11"/>
<evidence type="ECO:0000313" key="3">
    <source>
        <dbReference type="Proteomes" id="UP000002204"/>
    </source>
</evidence>
<organism evidence="2 3">
    <name type="scientific">Rhodococcus erythropolis (strain PR4 / NBRC 100887)</name>
    <dbReference type="NCBI Taxonomy" id="234621"/>
    <lineage>
        <taxon>Bacteria</taxon>
        <taxon>Bacillati</taxon>
        <taxon>Actinomycetota</taxon>
        <taxon>Actinomycetes</taxon>
        <taxon>Mycobacteriales</taxon>
        <taxon>Nocardiaceae</taxon>
        <taxon>Rhodococcus</taxon>
        <taxon>Rhodococcus erythropolis group</taxon>
    </lineage>
</organism>
<name>C0ZYR5_RHOE4</name>
<dbReference type="KEGG" id="rer:RER_27920"/>
<reference evidence="3" key="1">
    <citation type="submission" date="2005-03" db="EMBL/GenBank/DDBJ databases">
        <title>Comparison of the complete genome sequences of Rhodococcus erythropolis PR4 and Rhodococcus opacus B4.</title>
        <authorList>
            <person name="Takarada H."/>
            <person name="Sekine M."/>
            <person name="Hosoyama A."/>
            <person name="Yamada R."/>
            <person name="Fujisawa T."/>
            <person name="Omata S."/>
            <person name="Shimizu A."/>
            <person name="Tsukatani N."/>
            <person name="Tanikawa S."/>
            <person name="Fujita N."/>
            <person name="Harayama S."/>
        </authorList>
    </citation>
    <scope>NUCLEOTIDE SEQUENCE [LARGE SCALE GENOMIC DNA]</scope>
    <source>
        <strain evidence="3">PR4 / NBRC 100887</strain>
    </source>
</reference>
<gene>
    <name evidence="2" type="ordered locus">RER_27920</name>
</gene>
<dbReference type="Proteomes" id="UP000002204">
    <property type="component" value="Chromosome"/>
</dbReference>
<feature type="compositionally biased region" description="Low complexity" evidence="1">
    <location>
        <begin position="43"/>
        <end position="76"/>
    </location>
</feature>
<feature type="compositionally biased region" description="Basic and acidic residues" evidence="1">
    <location>
        <begin position="93"/>
        <end position="109"/>
    </location>
</feature>
<reference evidence="2 3" key="2">
    <citation type="journal article" date="2006" name="Environ. Microbiol.">
        <title>Sequence analysis of three plasmids harboured in Rhodococcus erythropolis strain PR4.</title>
        <authorList>
            <person name="Sekine M."/>
            <person name="Tanikawa S."/>
            <person name="Omata S."/>
            <person name="Saito M."/>
            <person name="Fujisawa T."/>
            <person name="Tsukatani N."/>
            <person name="Tajima T."/>
            <person name="Sekigawa T."/>
            <person name="Kosugi H."/>
            <person name="Matsuo Y."/>
            <person name="Nishiko R."/>
            <person name="Imamura K."/>
            <person name="Ito M."/>
            <person name="Narita H."/>
            <person name="Tago S."/>
            <person name="Fujita N."/>
            <person name="Harayama S."/>
        </authorList>
    </citation>
    <scope>NUCLEOTIDE SEQUENCE [LARGE SCALE GENOMIC DNA]</scope>
    <source>
        <strain evidence="3">PR4 / NBRC 100887</strain>
    </source>
</reference>
<proteinExistence type="predicted"/>
<sequence>MSTRANTRAEFSSFVRVAVIPAPIARPSSSTVTTLSAMAAANADPAAPADAAVAASEAENPPSSSADAVSPSAALANSAGSAEKVSTPMNESPRIHLRDHSESRIEHAR</sequence>
<dbReference type="EMBL" id="AP008957">
    <property type="protein sequence ID" value="BAH33500.1"/>
    <property type="molecule type" value="Genomic_DNA"/>
</dbReference>
<protein>
    <submittedName>
        <fullName evidence="2">Uncharacterized protein</fullName>
    </submittedName>
</protein>
<evidence type="ECO:0000313" key="2">
    <source>
        <dbReference type="EMBL" id="BAH33500.1"/>
    </source>
</evidence>
<evidence type="ECO:0000256" key="1">
    <source>
        <dbReference type="SAM" id="MobiDB-lite"/>
    </source>
</evidence>